<feature type="region of interest" description="Disordered" evidence="1">
    <location>
        <begin position="1"/>
        <end position="187"/>
    </location>
</feature>
<evidence type="ECO:0000256" key="1">
    <source>
        <dbReference type="SAM" id="MobiDB-lite"/>
    </source>
</evidence>
<feature type="compositionally biased region" description="Basic and acidic residues" evidence="1">
    <location>
        <begin position="26"/>
        <end position="51"/>
    </location>
</feature>
<sequence length="241" mass="27702">GLLPDHRAALREPAHRAPAPLHCRRAHEPHAVHLPDDPDHGRDRRRGEHGRGGRGARPAPARGRPHARLHARPRARLRRARARGRDERVDVRRDLEQPVALLHDGERARRRRARDARRPPRAPPHRPHRPRLAGRERRPHPRRLRDGRGVGRRGRPLLRPGDGRRPHLGRHHQERRPRLPLPLHLLGGDVHPARRRRALRRHRHPPAARRHLDALGQARLRPDHAGRRGVLPGEDGAGLLL</sequence>
<feature type="non-terminal residue" evidence="2">
    <location>
        <position position="241"/>
    </location>
</feature>
<organism evidence="2">
    <name type="scientific">uncultured Gemmatimonadaceae bacterium</name>
    <dbReference type="NCBI Taxonomy" id="246130"/>
    <lineage>
        <taxon>Bacteria</taxon>
        <taxon>Pseudomonadati</taxon>
        <taxon>Gemmatimonadota</taxon>
        <taxon>Gemmatimonadia</taxon>
        <taxon>Gemmatimonadales</taxon>
        <taxon>Gemmatimonadaceae</taxon>
        <taxon>environmental samples</taxon>
    </lineage>
</organism>
<feature type="compositionally biased region" description="Basic residues" evidence="1">
    <location>
        <begin position="108"/>
        <end position="143"/>
    </location>
</feature>
<dbReference type="GO" id="GO:0047134">
    <property type="term" value="F:protein-disulfide reductase [NAD(P)H] activity"/>
    <property type="evidence" value="ECO:0007669"/>
    <property type="project" value="UniProtKB-EC"/>
</dbReference>
<dbReference type="AlphaFoldDB" id="A0A6J4LSY2"/>
<name>A0A6J4LSY2_9BACT</name>
<keyword evidence="2" id="KW-0560">Oxidoreductase</keyword>
<feature type="compositionally biased region" description="Basic residues" evidence="1">
    <location>
        <begin position="63"/>
        <end position="82"/>
    </location>
</feature>
<evidence type="ECO:0000313" key="2">
    <source>
        <dbReference type="EMBL" id="CAA9337240.1"/>
    </source>
</evidence>
<feature type="compositionally biased region" description="Basic residues" evidence="1">
    <location>
        <begin position="166"/>
        <end position="175"/>
    </location>
</feature>
<proteinExistence type="predicted"/>
<feature type="compositionally biased region" description="Basic and acidic residues" evidence="1">
    <location>
        <begin position="83"/>
        <end position="96"/>
    </location>
</feature>
<dbReference type="EC" id="1.8.1.8" evidence="2"/>
<feature type="compositionally biased region" description="Basic and acidic residues" evidence="1">
    <location>
        <begin position="1"/>
        <end position="15"/>
    </location>
</feature>
<feature type="region of interest" description="Disordered" evidence="1">
    <location>
        <begin position="221"/>
        <end position="241"/>
    </location>
</feature>
<accession>A0A6J4LSY2</accession>
<feature type="non-terminal residue" evidence="2">
    <location>
        <position position="1"/>
    </location>
</feature>
<protein>
    <submittedName>
        <fullName evidence="2">Cytochrome c-type biogenesis protein DsbD, protein-disulfide reductase</fullName>
        <ecNumber evidence="2">1.8.1.8</ecNumber>
    </submittedName>
</protein>
<reference evidence="2" key="1">
    <citation type="submission" date="2020-02" db="EMBL/GenBank/DDBJ databases">
        <authorList>
            <person name="Meier V. D."/>
        </authorList>
    </citation>
    <scope>NUCLEOTIDE SEQUENCE</scope>
    <source>
        <strain evidence="2">AVDCRST_MAG11</strain>
    </source>
</reference>
<dbReference type="EMBL" id="CADCTU010000614">
    <property type="protein sequence ID" value="CAA9337240.1"/>
    <property type="molecule type" value="Genomic_DNA"/>
</dbReference>
<gene>
    <name evidence="2" type="ORF">AVDCRST_MAG11-2785</name>
</gene>